<keyword evidence="2" id="KW-1185">Reference proteome</keyword>
<dbReference type="EMBL" id="JARKNE010000010">
    <property type="protein sequence ID" value="KAK5793415.1"/>
    <property type="molecule type" value="Genomic_DNA"/>
</dbReference>
<name>A0ABR0NEH0_GOSAR</name>
<accession>A0ABR0NEH0</accession>
<dbReference type="Proteomes" id="UP001358586">
    <property type="component" value="Chromosome 10"/>
</dbReference>
<comment type="caution">
    <text evidence="1">The sequence shown here is derived from an EMBL/GenBank/DDBJ whole genome shotgun (WGS) entry which is preliminary data.</text>
</comment>
<protein>
    <submittedName>
        <fullName evidence="1">Uncharacterized protein</fullName>
    </submittedName>
</protein>
<reference evidence="1 2" key="1">
    <citation type="submission" date="2023-03" db="EMBL/GenBank/DDBJ databases">
        <title>WGS of Gossypium arboreum.</title>
        <authorList>
            <person name="Yu D."/>
        </authorList>
    </citation>
    <scope>NUCLEOTIDE SEQUENCE [LARGE SCALE GENOMIC DNA]</scope>
    <source>
        <tissue evidence="1">Leaf</tissue>
    </source>
</reference>
<gene>
    <name evidence="1" type="ORF">PVK06_034561</name>
</gene>
<sequence length="211" mass="24038">MFALYCPLGRLNTEPIQLFTELEDIKPVENVTQLSQQYEVEDPRTKMDLNNDCSDHEGENFSDPNLDDVTNDIDYKGPDGGNDHIPLVENLSHGIIICNDSEVYMSIVDPNTADASKFPEGLDIIVGHLMLKDPESKDLFMGQRFTSKDECVDAIKRSSLKGHRGLDFKTICNYILAMVKDDSTIAVLVLITEMQEWFHYRVSYWKAWLAK</sequence>
<proteinExistence type="predicted"/>
<evidence type="ECO:0000313" key="2">
    <source>
        <dbReference type="Proteomes" id="UP001358586"/>
    </source>
</evidence>
<evidence type="ECO:0000313" key="1">
    <source>
        <dbReference type="EMBL" id="KAK5793415.1"/>
    </source>
</evidence>
<organism evidence="1 2">
    <name type="scientific">Gossypium arboreum</name>
    <name type="common">Tree cotton</name>
    <name type="synonym">Gossypium nanking</name>
    <dbReference type="NCBI Taxonomy" id="29729"/>
    <lineage>
        <taxon>Eukaryota</taxon>
        <taxon>Viridiplantae</taxon>
        <taxon>Streptophyta</taxon>
        <taxon>Embryophyta</taxon>
        <taxon>Tracheophyta</taxon>
        <taxon>Spermatophyta</taxon>
        <taxon>Magnoliopsida</taxon>
        <taxon>eudicotyledons</taxon>
        <taxon>Gunneridae</taxon>
        <taxon>Pentapetalae</taxon>
        <taxon>rosids</taxon>
        <taxon>malvids</taxon>
        <taxon>Malvales</taxon>
        <taxon>Malvaceae</taxon>
        <taxon>Malvoideae</taxon>
        <taxon>Gossypium</taxon>
    </lineage>
</organism>